<feature type="coiled-coil region" evidence="1">
    <location>
        <begin position="319"/>
        <end position="406"/>
    </location>
</feature>
<accession>A0A6M5YLH3</accession>
<evidence type="ECO:0000256" key="2">
    <source>
        <dbReference type="SAM" id="MobiDB-lite"/>
    </source>
</evidence>
<dbReference type="KEGG" id="ftj:FTUN_2342"/>
<feature type="coiled-coil region" evidence="1">
    <location>
        <begin position="252"/>
        <end position="286"/>
    </location>
</feature>
<name>A0A6M5YLH3_9BACT</name>
<dbReference type="AlphaFoldDB" id="A0A6M5YLH3"/>
<sequence length="458" mass="50679">MGPVARHLQGLNGRAMKPVRGGARAQGRAARRARASAPRPVPRYRTKNMCHETRSEPDRLICFAGEAARFFVCYSSNAPRPLELAPNTVMSPSRTLLVAELILLPLLGWGVASAHIGGHLGGTLALVFFPIFLALRGFSWVQNHQNELDMEKAVIVAECLAVERDEAAETLAQTLQVTQRSEAAAATRLSHLSELFSKEQQRANRAERAADEFKHRSVLLRSERDQFEERLTARDASLAEAGAECERVGAELARSREDLAAAHEARDRLADELEDARGAAARAETHARNAADALERFRVQSDERVQTEHQRGQEARAAALRTEERARALETECARLAQLVAAHETEADRLRSELATREAAHRARLDSERARLGAAESAQLRLTRELEQQERERTALETDLAAEVAKGRELVTRLESAGDAERSLRAEVYHQRKLAKEAAAEAGEVVRLRASSWPPARP</sequence>
<dbReference type="Proteomes" id="UP000503447">
    <property type="component" value="Chromosome"/>
</dbReference>
<proteinExistence type="predicted"/>
<evidence type="ECO:0000313" key="3">
    <source>
        <dbReference type="EMBL" id="QJW94818.1"/>
    </source>
</evidence>
<keyword evidence="1" id="KW-0175">Coiled coil</keyword>
<dbReference type="EMBL" id="CP053452">
    <property type="protein sequence ID" value="QJW94818.1"/>
    <property type="molecule type" value="Genomic_DNA"/>
</dbReference>
<keyword evidence="4" id="KW-1185">Reference proteome</keyword>
<gene>
    <name evidence="3" type="ORF">FTUN_2342</name>
</gene>
<evidence type="ECO:0000256" key="1">
    <source>
        <dbReference type="SAM" id="Coils"/>
    </source>
</evidence>
<protein>
    <submittedName>
        <fullName evidence="3">Uncharacterized protein</fullName>
    </submittedName>
</protein>
<feature type="region of interest" description="Disordered" evidence="2">
    <location>
        <begin position="17"/>
        <end position="43"/>
    </location>
</feature>
<evidence type="ECO:0000313" key="4">
    <source>
        <dbReference type="Proteomes" id="UP000503447"/>
    </source>
</evidence>
<organism evidence="3 4">
    <name type="scientific">Frigoriglobus tundricola</name>
    <dbReference type="NCBI Taxonomy" id="2774151"/>
    <lineage>
        <taxon>Bacteria</taxon>
        <taxon>Pseudomonadati</taxon>
        <taxon>Planctomycetota</taxon>
        <taxon>Planctomycetia</taxon>
        <taxon>Gemmatales</taxon>
        <taxon>Gemmataceae</taxon>
        <taxon>Frigoriglobus</taxon>
    </lineage>
</organism>
<reference evidence="4" key="1">
    <citation type="submission" date="2020-05" db="EMBL/GenBank/DDBJ databases">
        <title>Frigoriglobus tundricola gen. nov., sp. nov., a psychrotolerant cellulolytic planctomycete of the family Gemmataceae with two divergent copies of 16S rRNA gene.</title>
        <authorList>
            <person name="Kulichevskaya I.S."/>
            <person name="Ivanova A.A."/>
            <person name="Naumoff D.G."/>
            <person name="Beletsky A.V."/>
            <person name="Rijpstra W.I.C."/>
            <person name="Sinninghe Damste J.S."/>
            <person name="Mardanov A.V."/>
            <person name="Ravin N.V."/>
            <person name="Dedysh S.N."/>
        </authorList>
    </citation>
    <scope>NUCLEOTIDE SEQUENCE [LARGE SCALE GENOMIC DNA]</scope>
    <source>
        <strain evidence="4">PL17</strain>
    </source>
</reference>